<dbReference type="Gene3D" id="1.20.930.20">
    <property type="entry name" value="Adaptor protein Cbl, N-terminal domain"/>
    <property type="match status" value="1"/>
</dbReference>
<gene>
    <name evidence="1" type="ORF">FWILDA_LOCUS6930</name>
</gene>
<reference evidence="1" key="1">
    <citation type="submission" date="2022-08" db="EMBL/GenBank/DDBJ databases">
        <authorList>
            <person name="Kallberg Y."/>
            <person name="Tangrot J."/>
            <person name="Rosling A."/>
        </authorList>
    </citation>
    <scope>NUCLEOTIDE SEQUENCE</scope>
    <source>
        <strain evidence="1">Wild A</strain>
    </source>
</reference>
<protein>
    <submittedName>
        <fullName evidence="1">5382_t:CDS:1</fullName>
    </submittedName>
</protein>
<dbReference type="AlphaFoldDB" id="A0A9W4SMX1"/>
<dbReference type="Proteomes" id="UP001153678">
    <property type="component" value="Unassembled WGS sequence"/>
</dbReference>
<accession>A0A9W4SMX1</accession>
<dbReference type="GO" id="GO:0007166">
    <property type="term" value="P:cell surface receptor signaling pathway"/>
    <property type="evidence" value="ECO:0007669"/>
    <property type="project" value="InterPro"/>
</dbReference>
<comment type="caution">
    <text evidence="1">The sequence shown here is derived from an EMBL/GenBank/DDBJ whole genome shotgun (WGS) entry which is preliminary data.</text>
</comment>
<organism evidence="1 2">
    <name type="scientific">Funneliformis geosporum</name>
    <dbReference type="NCBI Taxonomy" id="1117311"/>
    <lineage>
        <taxon>Eukaryota</taxon>
        <taxon>Fungi</taxon>
        <taxon>Fungi incertae sedis</taxon>
        <taxon>Mucoromycota</taxon>
        <taxon>Glomeromycotina</taxon>
        <taxon>Glomeromycetes</taxon>
        <taxon>Glomerales</taxon>
        <taxon>Glomeraceae</taxon>
        <taxon>Funneliformis</taxon>
    </lineage>
</organism>
<name>A0A9W4SMX1_9GLOM</name>
<dbReference type="InterPro" id="IPR036537">
    <property type="entry name" value="Adaptor_Cbl_N_dom_sf"/>
</dbReference>
<evidence type="ECO:0000313" key="2">
    <source>
        <dbReference type="Proteomes" id="UP001153678"/>
    </source>
</evidence>
<sequence length="199" mass="22697">MSEPVNLIENAVEENIMNVEVEVFENTGDAVQILDIVNEDIVNEFHSDESGSYLEELEETDKLELDNVEIFNRIGRFSFGSNAPVPFAEFLVLVNRVSDAYNEMVKIYQSAEYNKETCGNLLDKVQIAHTAVSNLKNLDENDEYFSQENFDKLDVVVAVVVEIRELAGEFTQLTSLSEYEDKINKINDKIIYFDSNMIS</sequence>
<evidence type="ECO:0000313" key="1">
    <source>
        <dbReference type="EMBL" id="CAI2175111.1"/>
    </source>
</evidence>
<proteinExistence type="predicted"/>
<keyword evidence="2" id="KW-1185">Reference proteome</keyword>
<dbReference type="OrthoDB" id="774951at2759"/>
<dbReference type="EMBL" id="CAMKVN010001311">
    <property type="protein sequence ID" value="CAI2175111.1"/>
    <property type="molecule type" value="Genomic_DNA"/>
</dbReference>